<dbReference type="InterPro" id="IPR038765">
    <property type="entry name" value="Papain-like_cys_pep_sf"/>
</dbReference>
<dbReference type="Gene3D" id="1.10.238.10">
    <property type="entry name" value="EF-hand"/>
    <property type="match status" value="1"/>
</dbReference>
<evidence type="ECO:0000313" key="4">
    <source>
        <dbReference type="EMBL" id="KAK2725609.1"/>
    </source>
</evidence>
<dbReference type="SUPFAM" id="SSF47473">
    <property type="entry name" value="EF-hand"/>
    <property type="match status" value="1"/>
</dbReference>
<dbReference type="Gene3D" id="3.90.70.10">
    <property type="entry name" value="Cysteine proteinases"/>
    <property type="match status" value="1"/>
</dbReference>
<proteinExistence type="inferred from homology"/>
<dbReference type="InterPro" id="IPR011992">
    <property type="entry name" value="EF-hand-dom_pair"/>
</dbReference>
<feature type="domain" description="Calpain catalytic" evidence="3">
    <location>
        <begin position="37"/>
        <end position="340"/>
    </location>
</feature>
<dbReference type="FunFam" id="3.90.70.10:FF:000114">
    <property type="entry name" value="Calpain a"/>
    <property type="match status" value="1"/>
</dbReference>
<accession>A0AA88LG60</accession>
<dbReference type="EMBL" id="JAVRJZ010000002">
    <property type="protein sequence ID" value="KAK2725609.1"/>
    <property type="molecule type" value="Genomic_DNA"/>
</dbReference>
<comment type="similarity">
    <text evidence="1">Belongs to the peptidase C2 family.</text>
</comment>
<comment type="caution">
    <text evidence="2">Lacks conserved residue(s) required for the propagation of feature annotation.</text>
</comment>
<dbReference type="Proteomes" id="UP001187531">
    <property type="component" value="Unassembled WGS sequence"/>
</dbReference>
<dbReference type="PANTHER" id="PTHR10183:SF394">
    <property type="entry name" value="CALPAIN-C"/>
    <property type="match status" value="1"/>
</dbReference>
<dbReference type="Pfam" id="PF01067">
    <property type="entry name" value="Calpain_III"/>
    <property type="match status" value="1"/>
</dbReference>
<dbReference type="InterPro" id="IPR022682">
    <property type="entry name" value="Calpain_domain_III"/>
</dbReference>
<reference evidence="4" key="1">
    <citation type="submission" date="2023-07" db="EMBL/GenBank/DDBJ databases">
        <title>Chromosome-level genome assembly of Artemia franciscana.</title>
        <authorList>
            <person name="Jo E."/>
        </authorList>
    </citation>
    <scope>NUCLEOTIDE SEQUENCE</scope>
    <source>
        <tissue evidence="4">Whole body</tissue>
    </source>
</reference>
<dbReference type="SUPFAM" id="SSF49758">
    <property type="entry name" value="Calpain large subunit, middle domain (domain III)"/>
    <property type="match status" value="1"/>
</dbReference>
<comment type="caution">
    <text evidence="4">The sequence shown here is derived from an EMBL/GenBank/DDBJ whole genome shotgun (WGS) entry which is preliminary data.</text>
</comment>
<dbReference type="CDD" id="cd00214">
    <property type="entry name" value="Calpain_III"/>
    <property type="match status" value="1"/>
</dbReference>
<dbReference type="AlphaFoldDB" id="A0AA88LG60"/>
<dbReference type="Pfam" id="PF00648">
    <property type="entry name" value="Peptidase_C2"/>
    <property type="match status" value="1"/>
</dbReference>
<dbReference type="InterPro" id="IPR036213">
    <property type="entry name" value="Calpain_III_sf"/>
</dbReference>
<dbReference type="PANTHER" id="PTHR10183">
    <property type="entry name" value="CALPAIN"/>
    <property type="match status" value="1"/>
</dbReference>
<evidence type="ECO:0000259" key="3">
    <source>
        <dbReference type="PROSITE" id="PS50203"/>
    </source>
</evidence>
<dbReference type="PROSITE" id="PS50203">
    <property type="entry name" value="CALPAIN_CAT"/>
    <property type="match status" value="1"/>
</dbReference>
<sequence>MDKKTCGYGSESICNLNKMGISEYEKIKKSCQKHEILWEDPEFPAVQSSVFYHQTPPFQFMWKRPKELHDNPIFLKDSPGPFDVTPGKLGDRWFVSCIGTLYLLKGFFYRVVPADQSFEDISLEDLYCGVFRFRIWWCGEWVEVVIDDRLPTFNGKLVFAHCQTSGQFWPCLLEKAYAKLHGSYEALKYGTTLDGLVDLTGGITESIPIKNETANAARLLNRLLSATSVVTATIQTSNGSRSKIEKLDNGLLVGINYKVLGVEVVELRSNSTVHLVKLKHPHYKISDWSGVWSNGSSNWDEITCSEIERIGLKHLQEGEFWLPYADFCNNFTHIEIIHVDSETARDEVTLQGRAPWITRLHQGAWQRGVTAGGCRNNPDTFHINPQLNLVLSENEEVIISLCQHSVLEPKVIGFSVYKLEKPSSELISRSFFKKNKSLLNSQYTNSRQVSARCCFEQGGYLLVPTTFEPGQESSFTLRVFSAKPIKLKLIDLLPKMLRPVLLKATSSCESKGVNQYESVFLQLADEHRSVSCFELHELLEACLPNDYIKSCATIEVCRQIVMALGTSGYGRLKLSEFRDFMCSLKQWQISFKAHSKEKTGILRAERLRDALYDTGYQVNTEILSALAMKYMRKDGTLRFGDYVSIILLLSSSFMAFEKRDPLQNGAVKLSLSEWLSTSLGC</sequence>
<evidence type="ECO:0000256" key="1">
    <source>
        <dbReference type="ARBA" id="ARBA00007623"/>
    </source>
</evidence>
<dbReference type="SMART" id="SM00720">
    <property type="entry name" value="calpain_III"/>
    <property type="match status" value="1"/>
</dbReference>
<dbReference type="Gene3D" id="2.60.120.380">
    <property type="match status" value="1"/>
</dbReference>
<organism evidence="4 5">
    <name type="scientific">Artemia franciscana</name>
    <name type="common">Brine shrimp</name>
    <name type="synonym">Artemia sanfranciscana</name>
    <dbReference type="NCBI Taxonomy" id="6661"/>
    <lineage>
        <taxon>Eukaryota</taxon>
        <taxon>Metazoa</taxon>
        <taxon>Ecdysozoa</taxon>
        <taxon>Arthropoda</taxon>
        <taxon>Crustacea</taxon>
        <taxon>Branchiopoda</taxon>
        <taxon>Anostraca</taxon>
        <taxon>Artemiidae</taxon>
        <taxon>Artemia</taxon>
    </lineage>
</organism>
<protein>
    <recommendedName>
        <fullName evidence="3">Calpain catalytic domain-containing protein</fullName>
    </recommendedName>
</protein>
<dbReference type="SMART" id="SM00230">
    <property type="entry name" value="CysPc"/>
    <property type="match status" value="1"/>
</dbReference>
<dbReference type="InterPro" id="IPR001300">
    <property type="entry name" value="Peptidase_C2_calpain_cat"/>
</dbReference>
<keyword evidence="5" id="KW-1185">Reference proteome</keyword>
<gene>
    <name evidence="4" type="ORF">QYM36_000194</name>
</gene>
<evidence type="ECO:0000313" key="5">
    <source>
        <dbReference type="Proteomes" id="UP001187531"/>
    </source>
</evidence>
<dbReference type="InterPro" id="IPR033883">
    <property type="entry name" value="C2_III"/>
</dbReference>
<evidence type="ECO:0000256" key="2">
    <source>
        <dbReference type="PROSITE-ProRule" id="PRU00239"/>
    </source>
</evidence>
<dbReference type="GO" id="GO:0005737">
    <property type="term" value="C:cytoplasm"/>
    <property type="evidence" value="ECO:0007669"/>
    <property type="project" value="TreeGrafter"/>
</dbReference>
<dbReference type="InterPro" id="IPR022683">
    <property type="entry name" value="Calpain_III"/>
</dbReference>
<dbReference type="PRINTS" id="PR00704">
    <property type="entry name" value="CALPAIN"/>
</dbReference>
<dbReference type="GO" id="GO:0006508">
    <property type="term" value="P:proteolysis"/>
    <property type="evidence" value="ECO:0007669"/>
    <property type="project" value="InterPro"/>
</dbReference>
<dbReference type="InterPro" id="IPR022684">
    <property type="entry name" value="Calpain_cysteine_protease"/>
</dbReference>
<dbReference type="CDD" id="cd00044">
    <property type="entry name" value="CysPc"/>
    <property type="match status" value="1"/>
</dbReference>
<dbReference type="GO" id="GO:0004198">
    <property type="term" value="F:calcium-dependent cysteine-type endopeptidase activity"/>
    <property type="evidence" value="ECO:0007669"/>
    <property type="project" value="InterPro"/>
</dbReference>
<dbReference type="SUPFAM" id="SSF54001">
    <property type="entry name" value="Cysteine proteinases"/>
    <property type="match status" value="1"/>
</dbReference>
<name>A0AA88LG60_ARTSF</name>